<dbReference type="OMA" id="AWANILE"/>
<dbReference type="AlphaFoldDB" id="S7PSH3"/>
<dbReference type="eggNOG" id="ENOG502SCY7">
    <property type="taxonomic scope" value="Eukaryota"/>
</dbReference>
<evidence type="ECO:0008006" key="3">
    <source>
        <dbReference type="Google" id="ProtNLM"/>
    </source>
</evidence>
<dbReference type="GeneID" id="19305008"/>
<organism evidence="1 2">
    <name type="scientific">Gloeophyllum trabeum (strain ATCC 11539 / FP-39264 / Madison 617)</name>
    <name type="common">Brown rot fungus</name>
    <dbReference type="NCBI Taxonomy" id="670483"/>
    <lineage>
        <taxon>Eukaryota</taxon>
        <taxon>Fungi</taxon>
        <taxon>Dikarya</taxon>
        <taxon>Basidiomycota</taxon>
        <taxon>Agaricomycotina</taxon>
        <taxon>Agaricomycetes</taxon>
        <taxon>Gloeophyllales</taxon>
        <taxon>Gloeophyllaceae</taxon>
        <taxon>Gloeophyllum</taxon>
    </lineage>
</organism>
<reference evidence="1 2" key="1">
    <citation type="journal article" date="2012" name="Science">
        <title>The Paleozoic origin of enzymatic lignin decomposition reconstructed from 31 fungal genomes.</title>
        <authorList>
            <person name="Floudas D."/>
            <person name="Binder M."/>
            <person name="Riley R."/>
            <person name="Barry K."/>
            <person name="Blanchette R.A."/>
            <person name="Henrissat B."/>
            <person name="Martinez A.T."/>
            <person name="Otillar R."/>
            <person name="Spatafora J.W."/>
            <person name="Yadav J.S."/>
            <person name="Aerts A."/>
            <person name="Benoit I."/>
            <person name="Boyd A."/>
            <person name="Carlson A."/>
            <person name="Copeland A."/>
            <person name="Coutinho P.M."/>
            <person name="de Vries R.P."/>
            <person name="Ferreira P."/>
            <person name="Findley K."/>
            <person name="Foster B."/>
            <person name="Gaskell J."/>
            <person name="Glotzer D."/>
            <person name="Gorecki P."/>
            <person name="Heitman J."/>
            <person name="Hesse C."/>
            <person name="Hori C."/>
            <person name="Igarashi K."/>
            <person name="Jurgens J.A."/>
            <person name="Kallen N."/>
            <person name="Kersten P."/>
            <person name="Kohler A."/>
            <person name="Kuees U."/>
            <person name="Kumar T.K.A."/>
            <person name="Kuo A."/>
            <person name="LaButti K."/>
            <person name="Larrondo L.F."/>
            <person name="Lindquist E."/>
            <person name="Ling A."/>
            <person name="Lombard V."/>
            <person name="Lucas S."/>
            <person name="Lundell T."/>
            <person name="Martin R."/>
            <person name="McLaughlin D.J."/>
            <person name="Morgenstern I."/>
            <person name="Morin E."/>
            <person name="Murat C."/>
            <person name="Nagy L.G."/>
            <person name="Nolan M."/>
            <person name="Ohm R.A."/>
            <person name="Patyshakuliyeva A."/>
            <person name="Rokas A."/>
            <person name="Ruiz-Duenas F.J."/>
            <person name="Sabat G."/>
            <person name="Salamov A."/>
            <person name="Samejima M."/>
            <person name="Schmutz J."/>
            <person name="Slot J.C."/>
            <person name="St John F."/>
            <person name="Stenlid J."/>
            <person name="Sun H."/>
            <person name="Sun S."/>
            <person name="Syed K."/>
            <person name="Tsang A."/>
            <person name="Wiebenga A."/>
            <person name="Young D."/>
            <person name="Pisabarro A."/>
            <person name="Eastwood D.C."/>
            <person name="Martin F."/>
            <person name="Cullen D."/>
            <person name="Grigoriev I.V."/>
            <person name="Hibbett D.S."/>
        </authorList>
    </citation>
    <scope>NUCLEOTIDE SEQUENCE [LARGE SCALE GENOMIC DNA]</scope>
    <source>
        <strain evidence="1 2">ATCC 11539</strain>
    </source>
</reference>
<protein>
    <recommendedName>
        <fullName evidence="3">Reverse transcriptase domain-containing protein</fullName>
    </recommendedName>
</protein>
<proteinExistence type="predicted"/>
<dbReference type="EMBL" id="KB469317">
    <property type="protein sequence ID" value="EPQ50337.1"/>
    <property type="molecule type" value="Genomic_DNA"/>
</dbReference>
<gene>
    <name evidence="1" type="ORF">GLOTRDRAFT_20464</name>
</gene>
<sequence length="197" mass="22249">LSGYHIPGVADKILITLFADDATIYLPTTDRLEDLQDILTIWCKASGAKFNTEKTEILPIGNEEHRTNVIVSRKLHQDDAPLPESIHVVKDGETIRSLGAWIGNKANPVVPWERTLDKVNRAFKRLQKGHPTLNSKRHMVQHMAGGMTQYLTKVQGMPDPIIDSLVKLIRNFIWEDAPQPPLALERLYLRMEEGGIN</sequence>
<evidence type="ECO:0000313" key="1">
    <source>
        <dbReference type="EMBL" id="EPQ50337.1"/>
    </source>
</evidence>
<feature type="non-terminal residue" evidence="1">
    <location>
        <position position="1"/>
    </location>
</feature>
<evidence type="ECO:0000313" key="2">
    <source>
        <dbReference type="Proteomes" id="UP000030669"/>
    </source>
</evidence>
<keyword evidence="2" id="KW-1185">Reference proteome</keyword>
<dbReference type="HOGENOM" id="CLU_077575_1_0_1"/>
<dbReference type="Proteomes" id="UP000030669">
    <property type="component" value="Unassembled WGS sequence"/>
</dbReference>
<name>S7PSH3_GLOTA</name>
<accession>S7PSH3</accession>
<dbReference type="KEGG" id="gtr:GLOTRDRAFT_20464"/>
<dbReference type="RefSeq" id="XP_007871170.1">
    <property type="nucleotide sequence ID" value="XM_007872979.1"/>
</dbReference>
<feature type="non-terminal residue" evidence="1">
    <location>
        <position position="197"/>
    </location>
</feature>
<dbReference type="OrthoDB" id="2205812at2759"/>